<name>A0A369J7A4_HYPMA</name>
<keyword evidence="3" id="KW-0963">Cytoplasm</keyword>
<feature type="coiled-coil region" evidence="6">
    <location>
        <begin position="447"/>
        <end position="474"/>
    </location>
</feature>
<feature type="compositionally biased region" description="Low complexity" evidence="7">
    <location>
        <begin position="879"/>
        <end position="897"/>
    </location>
</feature>
<evidence type="ECO:0000256" key="1">
    <source>
        <dbReference type="ARBA" id="ARBA00004177"/>
    </source>
</evidence>
<protein>
    <recommendedName>
        <fullName evidence="5">BRO domain-containing protein 1</fullName>
    </recommendedName>
</protein>
<evidence type="ECO:0000313" key="10">
    <source>
        <dbReference type="Proteomes" id="UP000076154"/>
    </source>
</evidence>
<dbReference type="Pfam" id="PF13949">
    <property type="entry name" value="ALIX_LYPXL_bnd"/>
    <property type="match status" value="1"/>
</dbReference>
<dbReference type="PANTHER" id="PTHR23030">
    <property type="entry name" value="PCD6 INTERACTING PROTEIN-RELATED"/>
    <property type="match status" value="1"/>
</dbReference>
<dbReference type="CDD" id="cd09242">
    <property type="entry name" value="BRO1_ScBro1_like"/>
    <property type="match status" value="1"/>
</dbReference>
<dbReference type="InParanoid" id="A0A369J7A4"/>
<keyword evidence="6" id="KW-0175">Coiled coil</keyword>
<dbReference type="PROSITE" id="PS51180">
    <property type="entry name" value="BRO1"/>
    <property type="match status" value="1"/>
</dbReference>
<dbReference type="AlphaFoldDB" id="A0A369J7A4"/>
<evidence type="ECO:0000256" key="7">
    <source>
        <dbReference type="SAM" id="MobiDB-lite"/>
    </source>
</evidence>
<feature type="compositionally biased region" description="Low complexity" evidence="7">
    <location>
        <begin position="953"/>
        <end position="977"/>
    </location>
</feature>
<reference evidence="9" key="1">
    <citation type="submission" date="2018-04" db="EMBL/GenBank/DDBJ databases">
        <title>Whole genome sequencing of Hypsizygus marmoreus.</title>
        <authorList>
            <person name="Choi I.-G."/>
            <person name="Min B."/>
            <person name="Kim J.-G."/>
            <person name="Kim S."/>
            <person name="Oh Y.-L."/>
            <person name="Kong W.-S."/>
            <person name="Park H."/>
            <person name="Jeong J."/>
            <person name="Song E.-S."/>
        </authorList>
    </citation>
    <scope>NUCLEOTIDE SEQUENCE [LARGE SCALE GENOMIC DNA]</scope>
    <source>
        <strain evidence="9">51987-8</strain>
    </source>
</reference>
<evidence type="ECO:0000256" key="3">
    <source>
        <dbReference type="ARBA" id="ARBA00022490"/>
    </source>
</evidence>
<feature type="region of interest" description="Disordered" evidence="7">
    <location>
        <begin position="756"/>
        <end position="1043"/>
    </location>
</feature>
<dbReference type="InterPro" id="IPR025304">
    <property type="entry name" value="ALIX_V_dom"/>
</dbReference>
<evidence type="ECO:0000256" key="4">
    <source>
        <dbReference type="ARBA" id="ARBA00022753"/>
    </source>
</evidence>
<dbReference type="GO" id="GO:0005768">
    <property type="term" value="C:endosome"/>
    <property type="evidence" value="ECO:0007669"/>
    <property type="project" value="UniProtKB-SubCell"/>
</dbReference>
<evidence type="ECO:0000256" key="2">
    <source>
        <dbReference type="ARBA" id="ARBA00004496"/>
    </source>
</evidence>
<dbReference type="OrthoDB" id="2141925at2759"/>
<feature type="compositionally biased region" description="Gly residues" evidence="7">
    <location>
        <begin position="1033"/>
        <end position="1043"/>
    </location>
</feature>
<dbReference type="Gene3D" id="1.25.40.280">
    <property type="entry name" value="alix/aip1 like domains"/>
    <property type="match status" value="1"/>
</dbReference>
<dbReference type="Gene3D" id="1.20.120.560">
    <property type="entry name" value="alix/aip1 in complex with the ypdl late domain"/>
    <property type="match status" value="1"/>
</dbReference>
<dbReference type="SMART" id="SM01041">
    <property type="entry name" value="BRO1"/>
    <property type="match status" value="1"/>
</dbReference>
<evidence type="ECO:0000313" key="9">
    <source>
        <dbReference type="EMBL" id="RDB17282.1"/>
    </source>
</evidence>
<dbReference type="InterPro" id="IPR038499">
    <property type="entry name" value="BRO1_sf"/>
</dbReference>
<proteinExistence type="predicted"/>
<dbReference type="Pfam" id="PF03097">
    <property type="entry name" value="BRO1"/>
    <property type="match status" value="1"/>
</dbReference>
<dbReference type="FunCoup" id="A0A369J7A4">
    <property type="interactions" value="361"/>
</dbReference>
<evidence type="ECO:0000259" key="8">
    <source>
        <dbReference type="PROSITE" id="PS51180"/>
    </source>
</evidence>
<comment type="subcellular location">
    <subcellularLocation>
        <location evidence="2">Cytoplasm</location>
    </subcellularLocation>
    <subcellularLocation>
        <location evidence="1">Endosome</location>
    </subcellularLocation>
</comment>
<feature type="compositionally biased region" description="Low complexity" evidence="7">
    <location>
        <begin position="986"/>
        <end position="997"/>
    </location>
</feature>
<evidence type="ECO:0000256" key="6">
    <source>
        <dbReference type="SAM" id="Coils"/>
    </source>
</evidence>
<dbReference type="PANTHER" id="PTHR23030:SF30">
    <property type="entry name" value="TYROSINE-PROTEIN PHOSPHATASE NON-RECEPTOR TYPE 23"/>
    <property type="match status" value="1"/>
</dbReference>
<feature type="compositionally biased region" description="Low complexity" evidence="7">
    <location>
        <begin position="821"/>
        <end position="837"/>
    </location>
</feature>
<dbReference type="EMBL" id="LUEZ02000113">
    <property type="protein sequence ID" value="RDB17282.1"/>
    <property type="molecule type" value="Genomic_DNA"/>
</dbReference>
<evidence type="ECO:0000256" key="5">
    <source>
        <dbReference type="ARBA" id="ARBA00041284"/>
    </source>
</evidence>
<dbReference type="Proteomes" id="UP000076154">
    <property type="component" value="Unassembled WGS sequence"/>
</dbReference>
<organism evidence="9 10">
    <name type="scientific">Hypsizygus marmoreus</name>
    <name type="common">White beech mushroom</name>
    <name type="synonym">Agaricus marmoreus</name>
    <dbReference type="NCBI Taxonomy" id="39966"/>
    <lineage>
        <taxon>Eukaryota</taxon>
        <taxon>Fungi</taxon>
        <taxon>Dikarya</taxon>
        <taxon>Basidiomycota</taxon>
        <taxon>Agaricomycotina</taxon>
        <taxon>Agaricomycetes</taxon>
        <taxon>Agaricomycetidae</taxon>
        <taxon>Agaricales</taxon>
        <taxon>Tricholomatineae</taxon>
        <taxon>Lyophyllaceae</taxon>
        <taxon>Hypsizygus</taxon>
    </lineage>
</organism>
<keyword evidence="10" id="KW-1185">Reference proteome</keyword>
<dbReference type="Gene3D" id="1.20.140.50">
    <property type="entry name" value="alix/aip1 like domains"/>
    <property type="match status" value="1"/>
</dbReference>
<dbReference type="InterPro" id="IPR004328">
    <property type="entry name" value="BRO1_dom"/>
</dbReference>
<dbReference type="STRING" id="39966.A0A369J7A4"/>
<feature type="compositionally biased region" description="Pro residues" evidence="7">
    <location>
        <begin position="757"/>
        <end position="780"/>
    </location>
</feature>
<feature type="domain" description="BRO1" evidence="8">
    <location>
        <begin position="1"/>
        <end position="400"/>
    </location>
</feature>
<accession>A0A369J7A4</accession>
<dbReference type="GO" id="GO:0043328">
    <property type="term" value="P:protein transport to vacuole involved in ubiquitin-dependent protein catabolic process via the multivesicular body sorting pathway"/>
    <property type="evidence" value="ECO:0007669"/>
    <property type="project" value="TreeGrafter"/>
</dbReference>
<gene>
    <name evidence="9" type="primary">BRO1</name>
    <name evidence="9" type="ORF">Hypma_001723</name>
</gene>
<comment type="caution">
    <text evidence="9">The sequence shown here is derived from an EMBL/GenBank/DDBJ whole genome shotgun (WGS) entry which is preliminary data.</text>
</comment>
<sequence length="1043" mass="115157">MISIPKKSTEEVDWTNPIRNVIAQSYGESPDNYAAECVALQRCRQDAVRGAGSDITARDLLYKYFGQLELLELRFSEIKVTFPWHDAFTNKLVTQTSIAYEKASILFQIAVTHSSIAASQSRSDPEGVKRAFHYFRTCAGMLTYINENFLHAPSTDLSRDVIKFLSGLILAQATEVFFEKCVDEKKGNALVAKVGAQTAYMYTTLAEEVKEFMGKGIFDRNWVLLIQIKAKYFSSLSQYYRGLADNTAGKHGEALVRFNLADTLAKEAARSAASFASSFVPNLSPNLPSDAGPSIQERTKIHSALCTERKNEATRENDLIYNAILPSAEALPTIEKTVVATPIHIHQVYGDPEVQKTIGQDLFIRLVPLSVHESASVYSEEKAKLVRAEVEKAEGAEGEARSALDVMGVKEGLVRFRAMAEGSVGGEDEVPVEVRRWKEDIALVEDREGVESILKELNKLKQNVQGELDSISRDLEIETRDCEEQRVKYEHKWTQDPSAGLSKPLRQDLKSHFTALEAAATSDQQVVSLWNSVKGDIQLLLSPGVEELFRERAGSAGEHLLDLDVGNEIDDANERVKIGGYVAEIEERLGRLNKIARERNEVLKDLKEKIQNDDVSHLLLLNRRNTGVEPTLFAAELEKFRPYQQRLAATVHHQEVALQEVSSLWKALKEHAGRGAGSRRWDERERKKRDTVRRFSHARDGYMEVRDGLAKGLQFYTELTELTAKLRSNVRTFVSTRKVERETLLAKLEVEKRLSAAPPPPLAAKPPLPPPPSGPSPSAPPGLDSAFASMNLRGGPSAPPHQQQWQSVSTPPRMPPPPSAPQQQSYSGGAPPSQYTSSPPPQSYGNVPSQYNMPPASQPAYGGGSPSQYSSPPPPPQQQPSYQYQASPQGQQQQQPYRQNSLAGQGSFLPPPPARPIQSSFSTPPPPFDPYASLGMFDPSRQQQPPPPPPPNSYNQQPQYPPYASSSPPIQQPAQNSYGLQSQGHQRQTSLPQQQSQFGGGFPPPPPPPAQGSGYQAFGSSPPPPQQQPGYQYGYGQGQGYGR</sequence>
<keyword evidence="4" id="KW-0967">Endosome</keyword>
<dbReference type="CDD" id="cd09237">
    <property type="entry name" value="V_ScBro1_like"/>
    <property type="match status" value="1"/>
</dbReference>